<proteinExistence type="predicted"/>
<dbReference type="AlphaFoldDB" id="A0A392SIV3"/>
<feature type="non-terminal residue" evidence="2">
    <location>
        <position position="1"/>
    </location>
</feature>
<dbReference type="EMBL" id="LXQA010382177">
    <property type="protein sequence ID" value="MCI48134.1"/>
    <property type="molecule type" value="Genomic_DNA"/>
</dbReference>
<comment type="caution">
    <text evidence="2">The sequence shown here is derived from an EMBL/GenBank/DDBJ whole genome shotgun (WGS) entry which is preliminary data.</text>
</comment>
<evidence type="ECO:0000313" key="3">
    <source>
        <dbReference type="Proteomes" id="UP000265520"/>
    </source>
</evidence>
<keyword evidence="3" id="KW-1185">Reference proteome</keyword>
<reference evidence="2 3" key="1">
    <citation type="journal article" date="2018" name="Front. Plant Sci.">
        <title>Red Clover (Trifolium pratense) and Zigzag Clover (T. medium) - A Picture of Genomic Similarities and Differences.</title>
        <authorList>
            <person name="Dluhosova J."/>
            <person name="Istvanek J."/>
            <person name="Nedelnik J."/>
            <person name="Repkova J."/>
        </authorList>
    </citation>
    <scope>NUCLEOTIDE SEQUENCE [LARGE SCALE GENOMIC DNA]</scope>
    <source>
        <strain evidence="3">cv. 10/8</strain>
        <tissue evidence="2">Leaf</tissue>
    </source>
</reference>
<sequence length="42" mass="4627">WRDAPSSPARRAGDRAISTPPQHQRLNAPSLPARRAVNRKPA</sequence>
<name>A0A392SIV3_9FABA</name>
<evidence type="ECO:0000256" key="1">
    <source>
        <dbReference type="SAM" id="MobiDB-lite"/>
    </source>
</evidence>
<evidence type="ECO:0000313" key="2">
    <source>
        <dbReference type="EMBL" id="MCI48134.1"/>
    </source>
</evidence>
<dbReference type="Proteomes" id="UP000265520">
    <property type="component" value="Unassembled WGS sequence"/>
</dbReference>
<feature type="region of interest" description="Disordered" evidence="1">
    <location>
        <begin position="1"/>
        <end position="42"/>
    </location>
</feature>
<organism evidence="2 3">
    <name type="scientific">Trifolium medium</name>
    <dbReference type="NCBI Taxonomy" id="97028"/>
    <lineage>
        <taxon>Eukaryota</taxon>
        <taxon>Viridiplantae</taxon>
        <taxon>Streptophyta</taxon>
        <taxon>Embryophyta</taxon>
        <taxon>Tracheophyta</taxon>
        <taxon>Spermatophyta</taxon>
        <taxon>Magnoliopsida</taxon>
        <taxon>eudicotyledons</taxon>
        <taxon>Gunneridae</taxon>
        <taxon>Pentapetalae</taxon>
        <taxon>rosids</taxon>
        <taxon>fabids</taxon>
        <taxon>Fabales</taxon>
        <taxon>Fabaceae</taxon>
        <taxon>Papilionoideae</taxon>
        <taxon>50 kb inversion clade</taxon>
        <taxon>NPAAA clade</taxon>
        <taxon>Hologalegina</taxon>
        <taxon>IRL clade</taxon>
        <taxon>Trifolieae</taxon>
        <taxon>Trifolium</taxon>
    </lineage>
</organism>
<accession>A0A392SIV3</accession>
<protein>
    <submittedName>
        <fullName evidence="2">Uncharacterized protein</fullName>
    </submittedName>
</protein>